<sequence length="85" mass="9616">MTGHVVCVINVLYIHRAHAIPMNTRLCSLFLHLTLHVSTTAVSVVFGYTASRGYLLVIDIYDCLSNSAIIYLAVRDSSRSRWKYQ</sequence>
<comment type="caution">
    <text evidence="2">The sequence shown here is derived from an EMBL/GenBank/DDBJ whole genome shotgun (WGS) entry which is preliminary data.</text>
</comment>
<evidence type="ECO:0000256" key="1">
    <source>
        <dbReference type="SAM" id="Phobius"/>
    </source>
</evidence>
<evidence type="ECO:0000313" key="3">
    <source>
        <dbReference type="Proteomes" id="UP000719766"/>
    </source>
</evidence>
<dbReference type="AlphaFoldDB" id="A0A9P7ADA8"/>
<reference evidence="2" key="1">
    <citation type="journal article" date="2020" name="New Phytol.">
        <title>Comparative genomics reveals dynamic genome evolution in host specialist ectomycorrhizal fungi.</title>
        <authorList>
            <person name="Lofgren L.A."/>
            <person name="Nguyen N.H."/>
            <person name="Vilgalys R."/>
            <person name="Ruytinx J."/>
            <person name="Liao H.L."/>
            <person name="Branco S."/>
            <person name="Kuo A."/>
            <person name="LaButti K."/>
            <person name="Lipzen A."/>
            <person name="Andreopoulos W."/>
            <person name="Pangilinan J."/>
            <person name="Riley R."/>
            <person name="Hundley H."/>
            <person name="Na H."/>
            <person name="Barry K."/>
            <person name="Grigoriev I.V."/>
            <person name="Stajich J.E."/>
            <person name="Kennedy P.G."/>
        </authorList>
    </citation>
    <scope>NUCLEOTIDE SEQUENCE</scope>
    <source>
        <strain evidence="2">S12</strain>
    </source>
</reference>
<keyword evidence="1" id="KW-0812">Transmembrane</keyword>
<evidence type="ECO:0000313" key="2">
    <source>
        <dbReference type="EMBL" id="KAG1787094.1"/>
    </source>
</evidence>
<accession>A0A9P7ADA8</accession>
<dbReference type="GeneID" id="64597938"/>
<dbReference type="Proteomes" id="UP000719766">
    <property type="component" value="Unassembled WGS sequence"/>
</dbReference>
<keyword evidence="1" id="KW-0472">Membrane</keyword>
<dbReference type="EMBL" id="JABBWE010000084">
    <property type="protein sequence ID" value="KAG1787094.1"/>
    <property type="molecule type" value="Genomic_DNA"/>
</dbReference>
<feature type="transmembrane region" description="Helical" evidence="1">
    <location>
        <begin position="54"/>
        <end position="74"/>
    </location>
</feature>
<feature type="transmembrane region" description="Helical" evidence="1">
    <location>
        <begin position="26"/>
        <end position="48"/>
    </location>
</feature>
<dbReference type="RefSeq" id="XP_041154468.1">
    <property type="nucleotide sequence ID" value="XM_041304174.1"/>
</dbReference>
<organism evidence="2 3">
    <name type="scientific">Suillus plorans</name>
    <dbReference type="NCBI Taxonomy" id="116603"/>
    <lineage>
        <taxon>Eukaryota</taxon>
        <taxon>Fungi</taxon>
        <taxon>Dikarya</taxon>
        <taxon>Basidiomycota</taxon>
        <taxon>Agaricomycotina</taxon>
        <taxon>Agaricomycetes</taxon>
        <taxon>Agaricomycetidae</taxon>
        <taxon>Boletales</taxon>
        <taxon>Suillineae</taxon>
        <taxon>Suillaceae</taxon>
        <taxon>Suillus</taxon>
    </lineage>
</organism>
<proteinExistence type="predicted"/>
<gene>
    <name evidence="2" type="ORF">HD556DRAFT_1411258</name>
</gene>
<keyword evidence="3" id="KW-1185">Reference proteome</keyword>
<keyword evidence="1" id="KW-1133">Transmembrane helix</keyword>
<protein>
    <submittedName>
        <fullName evidence="2">Uncharacterized protein</fullName>
    </submittedName>
</protein>
<name>A0A9P7ADA8_9AGAM</name>